<protein>
    <submittedName>
        <fullName evidence="2">Uncharacterized protein</fullName>
    </submittedName>
</protein>
<dbReference type="EMBL" id="JAPCWZ010000004">
    <property type="protein sequence ID" value="KAK8868580.1"/>
    <property type="molecule type" value="Genomic_DNA"/>
</dbReference>
<dbReference type="Proteomes" id="UP001390339">
    <property type="component" value="Unassembled WGS sequence"/>
</dbReference>
<feature type="compositionally biased region" description="Acidic residues" evidence="1">
    <location>
        <begin position="60"/>
        <end position="76"/>
    </location>
</feature>
<evidence type="ECO:0000313" key="3">
    <source>
        <dbReference type="Proteomes" id="UP001390339"/>
    </source>
</evidence>
<evidence type="ECO:0000256" key="1">
    <source>
        <dbReference type="SAM" id="MobiDB-lite"/>
    </source>
</evidence>
<feature type="compositionally biased region" description="Low complexity" evidence="1">
    <location>
        <begin position="397"/>
        <end position="419"/>
    </location>
</feature>
<reference evidence="2 3" key="1">
    <citation type="journal article" date="2024" name="IMA Fungus">
        <title>Apiospora arundinis, a panoply of carbohydrate-active enzymes and secondary metabolites.</title>
        <authorList>
            <person name="Sorensen T."/>
            <person name="Petersen C."/>
            <person name="Muurmann A.T."/>
            <person name="Christiansen J.V."/>
            <person name="Brundto M.L."/>
            <person name="Overgaard C.K."/>
            <person name="Boysen A.T."/>
            <person name="Wollenberg R.D."/>
            <person name="Larsen T.O."/>
            <person name="Sorensen J.L."/>
            <person name="Nielsen K.L."/>
            <person name="Sondergaard T.E."/>
        </authorList>
    </citation>
    <scope>NUCLEOTIDE SEQUENCE [LARGE SCALE GENOMIC DNA]</scope>
    <source>
        <strain evidence="2 3">AAU 773</strain>
    </source>
</reference>
<accession>A0ABR2IUS2</accession>
<keyword evidence="3" id="KW-1185">Reference proteome</keyword>
<proteinExistence type="predicted"/>
<feature type="region of interest" description="Disordered" evidence="1">
    <location>
        <begin position="386"/>
        <end position="422"/>
    </location>
</feature>
<gene>
    <name evidence="2" type="ORF">PGQ11_007158</name>
</gene>
<feature type="region of interest" description="Disordered" evidence="1">
    <location>
        <begin position="47"/>
        <end position="76"/>
    </location>
</feature>
<feature type="region of interest" description="Disordered" evidence="1">
    <location>
        <begin position="503"/>
        <end position="524"/>
    </location>
</feature>
<evidence type="ECO:0000313" key="2">
    <source>
        <dbReference type="EMBL" id="KAK8868580.1"/>
    </source>
</evidence>
<feature type="region of interest" description="Disordered" evidence="1">
    <location>
        <begin position="121"/>
        <end position="147"/>
    </location>
</feature>
<name>A0ABR2IUS2_9PEZI</name>
<comment type="caution">
    <text evidence="2">The sequence shown here is derived from an EMBL/GenBank/DDBJ whole genome shotgun (WGS) entry which is preliminary data.</text>
</comment>
<organism evidence="2 3">
    <name type="scientific">Apiospora arundinis</name>
    <dbReference type="NCBI Taxonomy" id="335852"/>
    <lineage>
        <taxon>Eukaryota</taxon>
        <taxon>Fungi</taxon>
        <taxon>Dikarya</taxon>
        <taxon>Ascomycota</taxon>
        <taxon>Pezizomycotina</taxon>
        <taxon>Sordariomycetes</taxon>
        <taxon>Xylariomycetidae</taxon>
        <taxon>Amphisphaeriales</taxon>
        <taxon>Apiosporaceae</taxon>
        <taxon>Apiospora</taxon>
    </lineage>
</organism>
<sequence>MSHETCPHQPEADPCLELDDALLAVARCRQEQFRLAHRFGNIHIPSPLKKLDTDGLTPLDDVDMSDQDEEDYDDGTPDLDYITTMDWGSPPRPASSPLTAHTPRTSFPVFVEGDMGLPEIPKPLRELKLPGPFPERTREQRRRQQDRHDWARINSFWRLAMIDREVELQLAEKQLAARINPYNAMVQNVTVAPVERAPSPPPAFMPYPKSWKALVDQSTADSPQLPLSLIPTERIWRDSGRLNVGDNTAGFHGPLTGTCAAATGIIIAKNDDNSDNDDDGRVGVPTTTTTNEACGRPCQAADNFFPGGICESTEHHPDARVWVCDDHDKRGRQEALCDVFDLAPRLRHYACAGCCWKIENDETGQFLNHTGWHVFEVRPLPGAFDPSVKIQQPLAGKSSSSTKTKTNNNTGSDSSSSSSFADHENRAGITITHGSRHLARSVTRCACAAKVTDRRLCAPHRLEAMMQMHRWHPSIYELENTSAVASQSRKDALLRVTTATTRKRTAAATAPNLEGQEEETQVPPMVGPSCPLCIKGAPVDHFRFRGPRGREGRTIAWVCKACLGLVTGVVASPAWVAGQQRWVDAGPLTLDYPMYQTSADPDEEMLY</sequence>
<feature type="compositionally biased region" description="Basic and acidic residues" evidence="1">
    <location>
        <begin position="135"/>
        <end position="147"/>
    </location>
</feature>